<evidence type="ECO:0000256" key="1">
    <source>
        <dbReference type="RuleBase" id="RU003494"/>
    </source>
</evidence>
<dbReference type="Proteomes" id="UP001061999">
    <property type="component" value="Unassembled WGS sequence"/>
</dbReference>
<comment type="similarity">
    <text evidence="1">Belongs to the GST superfamily.</text>
</comment>
<keyword evidence="4" id="KW-0808">Transferase</keyword>
<evidence type="ECO:0000259" key="3">
    <source>
        <dbReference type="PROSITE" id="PS50405"/>
    </source>
</evidence>
<dbReference type="PROSITE" id="PS50404">
    <property type="entry name" value="GST_NTER"/>
    <property type="match status" value="1"/>
</dbReference>
<dbReference type="SUPFAM" id="SSF47616">
    <property type="entry name" value="GST C-terminal domain-like"/>
    <property type="match status" value="1"/>
</dbReference>
<dbReference type="EMBL" id="JAOSHO010000325">
    <property type="protein sequence ID" value="MCW1246630.1"/>
    <property type="molecule type" value="Genomic_DNA"/>
</dbReference>
<dbReference type="PROSITE" id="PS50405">
    <property type="entry name" value="GST_CTER"/>
    <property type="match status" value="1"/>
</dbReference>
<dbReference type="Pfam" id="PF02798">
    <property type="entry name" value="GST_N"/>
    <property type="match status" value="1"/>
</dbReference>
<dbReference type="Pfam" id="PF00043">
    <property type="entry name" value="GST_C"/>
    <property type="match status" value="1"/>
</dbReference>
<dbReference type="InterPro" id="IPR040079">
    <property type="entry name" value="Glutathione_S-Trfase"/>
</dbReference>
<accession>A0ABT3FC02</accession>
<dbReference type="PANTHER" id="PTHR44051:SF8">
    <property type="entry name" value="GLUTATHIONE S-TRANSFERASE GSTA"/>
    <property type="match status" value="1"/>
</dbReference>
<evidence type="ECO:0000259" key="2">
    <source>
        <dbReference type="PROSITE" id="PS50404"/>
    </source>
</evidence>
<gene>
    <name evidence="4" type="primary">gstA</name>
    <name evidence="4" type="ORF">OC610_19605</name>
</gene>
<dbReference type="SFLD" id="SFLDG00358">
    <property type="entry name" value="Main_(cytGST)"/>
    <property type="match status" value="1"/>
</dbReference>
<dbReference type="GO" id="GO:0004364">
    <property type="term" value="F:glutathione transferase activity"/>
    <property type="evidence" value="ECO:0007669"/>
    <property type="project" value="UniProtKB-EC"/>
</dbReference>
<dbReference type="SFLD" id="SFLDS00019">
    <property type="entry name" value="Glutathione_Transferase_(cytos"/>
    <property type="match status" value="1"/>
</dbReference>
<dbReference type="NCBIfam" id="NF007831">
    <property type="entry name" value="PRK10542.1"/>
    <property type="match status" value="1"/>
</dbReference>
<dbReference type="InterPro" id="IPR010987">
    <property type="entry name" value="Glutathione-S-Trfase_C-like"/>
</dbReference>
<dbReference type="RefSeq" id="WP_264430006.1">
    <property type="nucleotide sequence ID" value="NZ_JAOSHO010000325.1"/>
</dbReference>
<dbReference type="Gene3D" id="3.40.30.10">
    <property type="entry name" value="Glutaredoxin"/>
    <property type="match status" value="1"/>
</dbReference>
<feature type="domain" description="GST C-terminal" evidence="3">
    <location>
        <begin position="87"/>
        <end position="203"/>
    </location>
</feature>
<evidence type="ECO:0000313" key="5">
    <source>
        <dbReference type="Proteomes" id="UP001061999"/>
    </source>
</evidence>
<dbReference type="InterPro" id="IPR004046">
    <property type="entry name" value="GST_C"/>
</dbReference>
<proteinExistence type="inferred from homology"/>
<dbReference type="CDD" id="cd03057">
    <property type="entry name" value="GST_N_Beta"/>
    <property type="match status" value="1"/>
</dbReference>
<reference evidence="4" key="1">
    <citation type="submission" date="2022-07" db="EMBL/GenBank/DDBJ databases">
        <title>Pseudomonas agronomica sp. nov.: a novel bacterium with biotechnological application in the synthesis of biofertilizers from valorized agricultural residues.</title>
        <authorList>
            <person name="Robas M."/>
            <person name="Fernandez V.M."/>
            <person name="Luna L."/>
            <person name="Provanza A."/>
            <person name="Jimenez P.A."/>
        </authorList>
    </citation>
    <scope>NUCLEOTIDE SEQUENCE</scope>
    <source>
        <strain evidence="4">SAICEU22T</strain>
    </source>
</reference>
<dbReference type="InterPro" id="IPR036249">
    <property type="entry name" value="Thioredoxin-like_sf"/>
</dbReference>
<dbReference type="PANTHER" id="PTHR44051">
    <property type="entry name" value="GLUTATHIONE S-TRANSFERASE-RELATED"/>
    <property type="match status" value="1"/>
</dbReference>
<name>A0ABT3FC02_9PSED</name>
<evidence type="ECO:0000313" key="4">
    <source>
        <dbReference type="EMBL" id="MCW1246630.1"/>
    </source>
</evidence>
<dbReference type="Gene3D" id="1.20.1050.10">
    <property type="match status" value="1"/>
</dbReference>
<dbReference type="SFLD" id="SFLDG01150">
    <property type="entry name" value="Main.1:_Beta-like"/>
    <property type="match status" value="1"/>
</dbReference>
<sequence>MKLYFAPMTCSLSPHIVLRELDIAFELIRVDNKTKRTADGQDFLAINPKGYVAALMLDHGEVLTEGPAIVQYLADQVPGNHLAPANGTWERVRLQEWLNFISSEIHGGCAPLFNAQIPETTKAIFKQKLFKRLDYLAGALEHRNYLQGDFGLADAYLFSVLKWLPFFAIGINDWPALASYMARIETRPSVRAAIEAEANTGQG</sequence>
<dbReference type="InterPro" id="IPR036282">
    <property type="entry name" value="Glutathione-S-Trfase_C_sf"/>
</dbReference>
<dbReference type="SUPFAM" id="SSF52833">
    <property type="entry name" value="Thioredoxin-like"/>
    <property type="match status" value="1"/>
</dbReference>
<feature type="domain" description="GST N-terminal" evidence="2">
    <location>
        <begin position="1"/>
        <end position="81"/>
    </location>
</feature>
<dbReference type="EC" id="2.5.1.18" evidence="4"/>
<dbReference type="InterPro" id="IPR004045">
    <property type="entry name" value="Glutathione_S-Trfase_N"/>
</dbReference>
<organism evidence="4 5">
    <name type="scientific">Pseudomonas agronomica</name>
    <dbReference type="NCBI Taxonomy" id="2979328"/>
    <lineage>
        <taxon>Bacteria</taxon>
        <taxon>Pseudomonadati</taxon>
        <taxon>Pseudomonadota</taxon>
        <taxon>Gammaproteobacteria</taxon>
        <taxon>Pseudomonadales</taxon>
        <taxon>Pseudomonadaceae</taxon>
        <taxon>Pseudomonas</taxon>
    </lineage>
</organism>
<dbReference type="CDD" id="cd03188">
    <property type="entry name" value="GST_C_Beta"/>
    <property type="match status" value="1"/>
</dbReference>
<comment type="caution">
    <text evidence="4">The sequence shown here is derived from an EMBL/GenBank/DDBJ whole genome shotgun (WGS) entry which is preliminary data.</text>
</comment>
<protein>
    <submittedName>
        <fullName evidence="4">Glutathione transferase GstA</fullName>
        <ecNumber evidence="4">2.5.1.18</ecNumber>
    </submittedName>
</protein>
<keyword evidence="5" id="KW-1185">Reference proteome</keyword>